<keyword evidence="3" id="KW-0540">Nuclease</keyword>
<dbReference type="InterPro" id="IPR040643">
    <property type="entry name" value="MLVIN_C"/>
</dbReference>
<evidence type="ECO:0000256" key="2">
    <source>
        <dbReference type="ARBA" id="ARBA00022695"/>
    </source>
</evidence>
<dbReference type="GO" id="GO:0016787">
    <property type="term" value="F:hydrolase activity"/>
    <property type="evidence" value="ECO:0007669"/>
    <property type="project" value="UniProtKB-KW"/>
</dbReference>
<feature type="non-terminal residue" evidence="8">
    <location>
        <position position="157"/>
    </location>
</feature>
<proteinExistence type="predicted"/>
<evidence type="ECO:0000313" key="8">
    <source>
        <dbReference type="EMBL" id="KAJ1115550.1"/>
    </source>
</evidence>
<keyword evidence="1" id="KW-0808">Transferase</keyword>
<evidence type="ECO:0000256" key="6">
    <source>
        <dbReference type="SAM" id="MobiDB-lite"/>
    </source>
</evidence>
<dbReference type="Proteomes" id="UP001066276">
    <property type="component" value="Chromosome 8"/>
</dbReference>
<organism evidence="8 9">
    <name type="scientific">Pleurodeles waltl</name>
    <name type="common">Iberian ribbed newt</name>
    <dbReference type="NCBI Taxonomy" id="8319"/>
    <lineage>
        <taxon>Eukaryota</taxon>
        <taxon>Metazoa</taxon>
        <taxon>Chordata</taxon>
        <taxon>Craniata</taxon>
        <taxon>Vertebrata</taxon>
        <taxon>Euteleostomi</taxon>
        <taxon>Amphibia</taxon>
        <taxon>Batrachia</taxon>
        <taxon>Caudata</taxon>
        <taxon>Salamandroidea</taxon>
        <taxon>Salamandridae</taxon>
        <taxon>Pleurodelinae</taxon>
        <taxon>Pleurodeles</taxon>
    </lineage>
</organism>
<evidence type="ECO:0000256" key="3">
    <source>
        <dbReference type="ARBA" id="ARBA00022722"/>
    </source>
</evidence>
<keyword evidence="9" id="KW-1185">Reference proteome</keyword>
<evidence type="ECO:0000256" key="4">
    <source>
        <dbReference type="ARBA" id="ARBA00022759"/>
    </source>
</evidence>
<dbReference type="Gene3D" id="2.30.30.850">
    <property type="match status" value="1"/>
</dbReference>
<evidence type="ECO:0000259" key="7">
    <source>
        <dbReference type="Pfam" id="PF18697"/>
    </source>
</evidence>
<dbReference type="EMBL" id="JANPWB010000012">
    <property type="protein sequence ID" value="KAJ1115550.1"/>
    <property type="molecule type" value="Genomic_DNA"/>
</dbReference>
<keyword evidence="5" id="KW-0378">Hydrolase</keyword>
<comment type="caution">
    <text evidence="8">The sequence shown here is derived from an EMBL/GenBank/DDBJ whole genome shotgun (WGS) entry which is preliminary data.</text>
</comment>
<dbReference type="GO" id="GO:0004519">
    <property type="term" value="F:endonuclease activity"/>
    <property type="evidence" value="ECO:0007669"/>
    <property type="project" value="UniProtKB-KW"/>
</dbReference>
<dbReference type="AlphaFoldDB" id="A0AAV7NRU3"/>
<evidence type="ECO:0000256" key="1">
    <source>
        <dbReference type="ARBA" id="ARBA00022679"/>
    </source>
</evidence>
<reference evidence="8" key="1">
    <citation type="journal article" date="2022" name="bioRxiv">
        <title>Sequencing and chromosome-scale assembly of the giantPleurodeles waltlgenome.</title>
        <authorList>
            <person name="Brown T."/>
            <person name="Elewa A."/>
            <person name="Iarovenko S."/>
            <person name="Subramanian E."/>
            <person name="Araus A.J."/>
            <person name="Petzold A."/>
            <person name="Susuki M."/>
            <person name="Suzuki K.-i.T."/>
            <person name="Hayashi T."/>
            <person name="Toyoda A."/>
            <person name="Oliveira C."/>
            <person name="Osipova E."/>
            <person name="Leigh N.D."/>
            <person name="Simon A."/>
            <person name="Yun M.H."/>
        </authorList>
    </citation>
    <scope>NUCLEOTIDE SEQUENCE</scope>
    <source>
        <strain evidence="8">20211129_DDA</strain>
        <tissue evidence="8">Liver</tissue>
    </source>
</reference>
<keyword evidence="4" id="KW-0255">Endonuclease</keyword>
<evidence type="ECO:0000313" key="9">
    <source>
        <dbReference type="Proteomes" id="UP001066276"/>
    </source>
</evidence>
<accession>A0AAV7NRU3</accession>
<feature type="compositionally biased region" description="Basic and acidic residues" evidence="6">
    <location>
        <begin position="131"/>
        <end position="157"/>
    </location>
</feature>
<feature type="domain" description="Murine leukemia virus integrase C-terminal" evidence="7">
    <location>
        <begin position="14"/>
        <end position="69"/>
    </location>
</feature>
<gene>
    <name evidence="8" type="ORF">NDU88_003773</name>
</gene>
<evidence type="ECO:0000256" key="5">
    <source>
        <dbReference type="ARBA" id="ARBA00022801"/>
    </source>
</evidence>
<dbReference type="GO" id="GO:0016779">
    <property type="term" value="F:nucleotidyltransferase activity"/>
    <property type="evidence" value="ECO:0007669"/>
    <property type="project" value="UniProtKB-KW"/>
</dbReference>
<sequence>VEATTVQLSQGQGHNLRAGDWVIIRKHVRKSCLEPRWKGPYRIILVTTTDVKCAGLPNWVHASHTRKVNNPTEQEDELLRLPTTNSIPGQEQEREELEKMPENVRNGPTPMTDEKERSVEESESSTSRVVGKTDGKKEKHKGRLNESERKRRRQQEQ</sequence>
<feature type="non-terminal residue" evidence="8">
    <location>
        <position position="1"/>
    </location>
</feature>
<dbReference type="Pfam" id="PF18697">
    <property type="entry name" value="MLVIN_C"/>
    <property type="match status" value="1"/>
</dbReference>
<keyword evidence="2" id="KW-0548">Nucleotidyltransferase</keyword>
<name>A0AAV7NRU3_PLEWA</name>
<feature type="region of interest" description="Disordered" evidence="6">
    <location>
        <begin position="62"/>
        <end position="157"/>
    </location>
</feature>
<protein>
    <recommendedName>
        <fullName evidence="7">Murine leukemia virus integrase C-terminal domain-containing protein</fullName>
    </recommendedName>
</protein>